<evidence type="ECO:0000259" key="6">
    <source>
        <dbReference type="Pfam" id="PF13732"/>
    </source>
</evidence>
<dbReference type="EMBL" id="BARS01015633">
    <property type="protein sequence ID" value="GAF92663.1"/>
    <property type="molecule type" value="Genomic_DNA"/>
</dbReference>
<comment type="caution">
    <text evidence="7">The sequence shown here is derived from an EMBL/GenBank/DDBJ whole genome shotgun (WGS) entry which is preliminary data.</text>
</comment>
<dbReference type="AlphaFoldDB" id="X0TGJ3"/>
<keyword evidence="3" id="KW-0547">Nucleotide-binding</keyword>
<gene>
    <name evidence="7" type="ORF">S01H1_25842</name>
</gene>
<dbReference type="Pfam" id="PF13732">
    <property type="entry name" value="DrrA1-3_C"/>
    <property type="match status" value="1"/>
</dbReference>
<evidence type="ECO:0000259" key="5">
    <source>
        <dbReference type="Pfam" id="PF00005"/>
    </source>
</evidence>
<evidence type="ECO:0000256" key="3">
    <source>
        <dbReference type="ARBA" id="ARBA00022741"/>
    </source>
</evidence>
<comment type="similarity">
    <text evidence="1">Belongs to the ABC transporter superfamily.</text>
</comment>
<feature type="domain" description="ABC transporter" evidence="5">
    <location>
        <begin position="35"/>
        <end position="86"/>
    </location>
</feature>
<proteinExistence type="inferred from homology"/>
<keyword evidence="4" id="KW-0067">ATP-binding</keyword>
<dbReference type="PANTHER" id="PTHR43335">
    <property type="entry name" value="ABC TRANSPORTER, ATP-BINDING PROTEIN"/>
    <property type="match status" value="1"/>
</dbReference>
<dbReference type="PANTHER" id="PTHR43335:SF3">
    <property type="entry name" value="ABC TRANSPORTER"/>
    <property type="match status" value="1"/>
</dbReference>
<feature type="domain" description="Daunorubicin resistance ATP-binding protein DrrA1/2-like C-terminal" evidence="6">
    <location>
        <begin position="140"/>
        <end position="228"/>
    </location>
</feature>
<evidence type="ECO:0000256" key="4">
    <source>
        <dbReference type="ARBA" id="ARBA00022840"/>
    </source>
</evidence>
<protein>
    <recommendedName>
        <fullName evidence="8">ABC transporter domain-containing protein</fullName>
    </recommendedName>
</protein>
<evidence type="ECO:0000256" key="2">
    <source>
        <dbReference type="ARBA" id="ARBA00022448"/>
    </source>
</evidence>
<organism evidence="7">
    <name type="scientific">marine sediment metagenome</name>
    <dbReference type="NCBI Taxonomy" id="412755"/>
    <lineage>
        <taxon>unclassified sequences</taxon>
        <taxon>metagenomes</taxon>
        <taxon>ecological metagenomes</taxon>
    </lineage>
</organism>
<evidence type="ECO:0000256" key="1">
    <source>
        <dbReference type="ARBA" id="ARBA00005417"/>
    </source>
</evidence>
<dbReference type="Pfam" id="PF00005">
    <property type="entry name" value="ABC_tran"/>
    <property type="match status" value="1"/>
</dbReference>
<name>X0TGJ3_9ZZZZ</name>
<evidence type="ECO:0008006" key="8">
    <source>
        <dbReference type="Google" id="ProtNLM"/>
    </source>
</evidence>
<dbReference type="InterPro" id="IPR025302">
    <property type="entry name" value="DrrA1/2-like_C"/>
</dbReference>
<dbReference type="GO" id="GO:0005524">
    <property type="term" value="F:ATP binding"/>
    <property type="evidence" value="ECO:0007669"/>
    <property type="project" value="UniProtKB-KW"/>
</dbReference>
<dbReference type="PROSITE" id="PS00211">
    <property type="entry name" value="ABC_TRANSPORTER_1"/>
    <property type="match status" value="1"/>
</dbReference>
<dbReference type="Gene3D" id="3.40.50.300">
    <property type="entry name" value="P-loop containing nucleotide triphosphate hydrolases"/>
    <property type="match status" value="1"/>
</dbReference>
<dbReference type="GO" id="GO:0016887">
    <property type="term" value="F:ATP hydrolysis activity"/>
    <property type="evidence" value="ECO:0007669"/>
    <property type="project" value="InterPro"/>
</dbReference>
<reference evidence="7" key="1">
    <citation type="journal article" date="2014" name="Front. Microbiol.">
        <title>High frequency of phylogenetically diverse reductive dehalogenase-homologous genes in deep subseafloor sedimentary metagenomes.</title>
        <authorList>
            <person name="Kawai M."/>
            <person name="Futagami T."/>
            <person name="Toyoda A."/>
            <person name="Takaki Y."/>
            <person name="Nishi S."/>
            <person name="Hori S."/>
            <person name="Arai W."/>
            <person name="Tsubouchi T."/>
            <person name="Morono Y."/>
            <person name="Uchiyama I."/>
            <person name="Ito T."/>
            <person name="Fujiyama A."/>
            <person name="Inagaki F."/>
            <person name="Takami H."/>
        </authorList>
    </citation>
    <scope>NUCLEOTIDE SEQUENCE</scope>
    <source>
        <strain evidence="7">Expedition CK06-06</strain>
    </source>
</reference>
<keyword evidence="2" id="KW-0813">Transport</keyword>
<sequence length="234" mass="25873">MVGFMPDSLPTHRDICAHEYLDFFARAYGIRGRKRRTVVDNIEEFTNLMGIRDKMLRALSKGMKQRVSLARALIHDPPVLVMDEPAAGLDPRARIELRELLKALAAQGKAMLISSHILTELAEICDGAIIIEQGRILRAGPVAEIIEQTAGKNVVIIRPTSGLEQVHRAVLEMAGVADARIAGNEVMIELDGHPDLAGQILTALVQKGFQIAEFKQQRAHLEDVFMDITRGQVQ</sequence>
<accession>X0TGJ3</accession>
<dbReference type="InterPro" id="IPR017871">
    <property type="entry name" value="ABC_transporter-like_CS"/>
</dbReference>
<evidence type="ECO:0000313" key="7">
    <source>
        <dbReference type="EMBL" id="GAF92663.1"/>
    </source>
</evidence>
<dbReference type="InterPro" id="IPR003439">
    <property type="entry name" value="ABC_transporter-like_ATP-bd"/>
</dbReference>
<dbReference type="InterPro" id="IPR027417">
    <property type="entry name" value="P-loop_NTPase"/>
</dbReference>
<dbReference type="SUPFAM" id="SSF52540">
    <property type="entry name" value="P-loop containing nucleoside triphosphate hydrolases"/>
    <property type="match status" value="1"/>
</dbReference>